<gene>
    <name evidence="1" type="ORF">HYH02_009319</name>
</gene>
<dbReference type="AlphaFoldDB" id="A0A835W9Z4"/>
<dbReference type="EMBL" id="JAEHOD010000031">
    <property type="protein sequence ID" value="KAG2443246.1"/>
    <property type="molecule type" value="Genomic_DNA"/>
</dbReference>
<keyword evidence="2" id="KW-1185">Reference proteome</keyword>
<reference evidence="1" key="1">
    <citation type="journal article" date="2020" name="bioRxiv">
        <title>Comparative genomics of Chlamydomonas.</title>
        <authorList>
            <person name="Craig R.J."/>
            <person name="Hasan A.R."/>
            <person name="Ness R.W."/>
            <person name="Keightley P.D."/>
        </authorList>
    </citation>
    <scope>NUCLEOTIDE SEQUENCE</scope>
    <source>
        <strain evidence="1">CCAP 11/173</strain>
    </source>
</reference>
<name>A0A835W9Z4_9CHLO</name>
<accession>A0A835W9Z4</accession>
<sequence length="534" mass="53603">MAIGLGIGLGLGLKNTTHDTSQITSDDSDLGALRVASTVMSALALNQTQLASSAMVNASRAASAEAAAAGDSPAAPSSREAYLLARTQVAHSLPALSVLRTAENGSALVEMLLLGQADMAMVTKSDLAAAGAQLGSVAAVAAAGINAAASMDPDDPTDWPNTAAVLKKIRELITPLGSRVASPPVSSSSTVSESNELALLDSHQLLLATSELMAAGLPRSGTLSDLRAVVDAAADSLAPYAREVPDLWYYGPVSGACSSSATGAEAAKCAARRDLYKTCGLEGESAMATCRAALPAVNGSSTRAALVAAQWDCATAAHTARSVCLQREEAARVCGEQVASAYATCVAAPGATAAGCGARNATLRSSCLATEQPKRVTCQANTRATETAQCAAADAASRATCRSGAAAGKLDAKDLAQCLADSDAAAVQCKMGVERAVRTCVEAHSCNATLSAALAACDASSPASCQSTAQSANTACLAAAPAAAKSYVDAQVASGALVAAVRHYHTYLPLSLLTDSQRSDVANTLSQVVSVLRV</sequence>
<organism evidence="1 2">
    <name type="scientific">Chlamydomonas schloesseri</name>
    <dbReference type="NCBI Taxonomy" id="2026947"/>
    <lineage>
        <taxon>Eukaryota</taxon>
        <taxon>Viridiplantae</taxon>
        <taxon>Chlorophyta</taxon>
        <taxon>core chlorophytes</taxon>
        <taxon>Chlorophyceae</taxon>
        <taxon>CS clade</taxon>
        <taxon>Chlamydomonadales</taxon>
        <taxon>Chlamydomonadaceae</taxon>
        <taxon>Chlamydomonas</taxon>
    </lineage>
</organism>
<proteinExistence type="predicted"/>
<protein>
    <submittedName>
        <fullName evidence="1">Uncharacterized protein</fullName>
    </submittedName>
</protein>
<comment type="caution">
    <text evidence="1">The sequence shown here is derived from an EMBL/GenBank/DDBJ whole genome shotgun (WGS) entry which is preliminary data.</text>
</comment>
<dbReference type="OrthoDB" id="541630at2759"/>
<evidence type="ECO:0000313" key="2">
    <source>
        <dbReference type="Proteomes" id="UP000613740"/>
    </source>
</evidence>
<evidence type="ECO:0000313" key="1">
    <source>
        <dbReference type="EMBL" id="KAG2443246.1"/>
    </source>
</evidence>
<dbReference type="Proteomes" id="UP000613740">
    <property type="component" value="Unassembled WGS sequence"/>
</dbReference>